<feature type="region of interest" description="Disordered" evidence="1">
    <location>
        <begin position="144"/>
        <end position="169"/>
    </location>
</feature>
<reference evidence="3" key="1">
    <citation type="journal article" date="2023" name="Mol. Phylogenet. Evol.">
        <title>Genome-scale phylogeny and comparative genomics of the fungal order Sordariales.</title>
        <authorList>
            <person name="Hensen N."/>
            <person name="Bonometti L."/>
            <person name="Westerberg I."/>
            <person name="Brannstrom I.O."/>
            <person name="Guillou S."/>
            <person name="Cros-Aarteil S."/>
            <person name="Calhoun S."/>
            <person name="Haridas S."/>
            <person name="Kuo A."/>
            <person name="Mondo S."/>
            <person name="Pangilinan J."/>
            <person name="Riley R."/>
            <person name="LaButti K."/>
            <person name="Andreopoulos B."/>
            <person name="Lipzen A."/>
            <person name="Chen C."/>
            <person name="Yan M."/>
            <person name="Daum C."/>
            <person name="Ng V."/>
            <person name="Clum A."/>
            <person name="Steindorff A."/>
            <person name="Ohm R.A."/>
            <person name="Martin F."/>
            <person name="Silar P."/>
            <person name="Natvig D.O."/>
            <person name="Lalanne C."/>
            <person name="Gautier V."/>
            <person name="Ament-Velasquez S.L."/>
            <person name="Kruys A."/>
            <person name="Hutchinson M.I."/>
            <person name="Powell A.J."/>
            <person name="Barry K."/>
            <person name="Miller A.N."/>
            <person name="Grigoriev I.V."/>
            <person name="Debuchy R."/>
            <person name="Gladieux P."/>
            <person name="Hiltunen Thoren M."/>
            <person name="Johannesson H."/>
        </authorList>
    </citation>
    <scope>NUCLEOTIDE SEQUENCE [LARGE SCALE GENOMIC DNA]</scope>
    <source>
        <strain evidence="3">CBS 340.73</strain>
    </source>
</reference>
<name>A0AAN6S4K7_9PEZI</name>
<feature type="compositionally biased region" description="Basic and acidic residues" evidence="1">
    <location>
        <begin position="393"/>
        <end position="405"/>
    </location>
</feature>
<organism evidence="2 3">
    <name type="scientific">Diplogelasinospora grovesii</name>
    <dbReference type="NCBI Taxonomy" id="303347"/>
    <lineage>
        <taxon>Eukaryota</taxon>
        <taxon>Fungi</taxon>
        <taxon>Dikarya</taxon>
        <taxon>Ascomycota</taxon>
        <taxon>Pezizomycotina</taxon>
        <taxon>Sordariomycetes</taxon>
        <taxon>Sordariomycetidae</taxon>
        <taxon>Sordariales</taxon>
        <taxon>Diplogelasinosporaceae</taxon>
        <taxon>Diplogelasinospora</taxon>
    </lineage>
</organism>
<feature type="region of interest" description="Disordered" evidence="1">
    <location>
        <begin position="265"/>
        <end position="333"/>
    </location>
</feature>
<feature type="compositionally biased region" description="Low complexity" evidence="1">
    <location>
        <begin position="307"/>
        <end position="331"/>
    </location>
</feature>
<keyword evidence="3" id="KW-1185">Reference proteome</keyword>
<dbReference type="Proteomes" id="UP001303473">
    <property type="component" value="Unassembled WGS sequence"/>
</dbReference>
<gene>
    <name evidence="2" type="ORF">QBC46DRAFT_354296</name>
</gene>
<evidence type="ECO:0000256" key="1">
    <source>
        <dbReference type="SAM" id="MobiDB-lite"/>
    </source>
</evidence>
<accession>A0AAN6S4K7</accession>
<feature type="region of interest" description="Disordered" evidence="1">
    <location>
        <begin position="208"/>
        <end position="234"/>
    </location>
</feature>
<dbReference type="AlphaFoldDB" id="A0AAN6S4K7"/>
<comment type="caution">
    <text evidence="2">The sequence shown here is derived from an EMBL/GenBank/DDBJ whole genome shotgun (WGS) entry which is preliminary data.</text>
</comment>
<evidence type="ECO:0000313" key="3">
    <source>
        <dbReference type="Proteomes" id="UP001303473"/>
    </source>
</evidence>
<proteinExistence type="predicted"/>
<evidence type="ECO:0000313" key="2">
    <source>
        <dbReference type="EMBL" id="KAK3940309.1"/>
    </source>
</evidence>
<feature type="compositionally biased region" description="Low complexity" evidence="1">
    <location>
        <begin position="153"/>
        <end position="165"/>
    </location>
</feature>
<feature type="compositionally biased region" description="Basic and acidic residues" evidence="1">
    <location>
        <begin position="46"/>
        <end position="64"/>
    </location>
</feature>
<sequence>MIQTPVIATPPGLQYPGLLLRVHRVHASNRHPLHLHMVGRLQYHNNSDKENARPSPRTDDDLLRPVHPGVRAFSEPCGRATTPLHDLYPPGSQRRRNSSPEVLRHKPSFKADFSFNPTREPLAPLTNSYLQDVDVRVPTAAVSPRDKISFTKPQSQSPQLQTTPPRKTVPIAQYNPTFDRYSQVTPEQYDDPFADIIGLNDDQPCAFSPENRYISAPSKRQLKKRKRTQDTSDSVVEENWTCLSFCLGGRECWSCQTKRATTSNTLINPLETPPPPPPRTLFPHNGSRTPSPLRLTGSPPTSSPMAPNLTSTNNNTNPPRTPTTPTSPRSPEITAYRKRIKSDPEIEPFDGSADHDWEQPSKRLRLSITKKLEIDPKRAAILSPGDEITREVRSVTVKREEDSPIKSRWLMGAPSPSPTAPKGGSETPIPSSKTGGVTEGSKKDMGFFPAGFVWGGLLSQP</sequence>
<feature type="compositionally biased region" description="Pro residues" evidence="1">
    <location>
        <begin position="271"/>
        <end position="280"/>
    </location>
</feature>
<feature type="region of interest" description="Disordered" evidence="1">
    <location>
        <begin position="393"/>
        <end position="442"/>
    </location>
</feature>
<feature type="region of interest" description="Disordered" evidence="1">
    <location>
        <begin position="46"/>
        <end position="110"/>
    </location>
</feature>
<protein>
    <submittedName>
        <fullName evidence="2">Uncharacterized protein</fullName>
    </submittedName>
</protein>
<dbReference type="EMBL" id="MU853798">
    <property type="protein sequence ID" value="KAK3940309.1"/>
    <property type="molecule type" value="Genomic_DNA"/>
</dbReference>